<sequence>MPAPAPEVVGLIVLIGESGDLTSPIGIGQRGNTLKIRPQNGEGCPGSSSVAALC</sequence>
<dbReference type="OrthoDB" id="10364353at2759"/>
<comment type="caution">
    <text evidence="1">The sequence shown here is derived from an EMBL/GenBank/DDBJ whole genome shotgun (WGS) entry which is preliminary data.</text>
</comment>
<evidence type="ECO:0000313" key="2">
    <source>
        <dbReference type="Proteomes" id="UP000237000"/>
    </source>
</evidence>
<dbReference type="InParanoid" id="A0A2P5CYR4"/>
<gene>
    <name evidence="1" type="ORF">TorRG33x02_268850</name>
</gene>
<evidence type="ECO:0000313" key="1">
    <source>
        <dbReference type="EMBL" id="PON66192.1"/>
    </source>
</evidence>
<protein>
    <submittedName>
        <fullName evidence="1">Uncharacterized protein</fullName>
    </submittedName>
</protein>
<reference evidence="2" key="1">
    <citation type="submission" date="2016-06" db="EMBL/GenBank/DDBJ databases">
        <title>Parallel loss of symbiosis genes in relatives of nitrogen-fixing non-legume Parasponia.</title>
        <authorList>
            <person name="Van Velzen R."/>
            <person name="Holmer R."/>
            <person name="Bu F."/>
            <person name="Rutten L."/>
            <person name="Van Zeijl A."/>
            <person name="Liu W."/>
            <person name="Santuari L."/>
            <person name="Cao Q."/>
            <person name="Sharma T."/>
            <person name="Shen D."/>
            <person name="Roswanjaya Y."/>
            <person name="Wardhani T."/>
            <person name="Kalhor M.S."/>
            <person name="Jansen J."/>
            <person name="Van den Hoogen J."/>
            <person name="Gungor B."/>
            <person name="Hartog M."/>
            <person name="Hontelez J."/>
            <person name="Verver J."/>
            <person name="Yang W.-C."/>
            <person name="Schijlen E."/>
            <person name="Repin R."/>
            <person name="Schilthuizen M."/>
            <person name="Schranz E."/>
            <person name="Heidstra R."/>
            <person name="Miyata K."/>
            <person name="Fedorova E."/>
            <person name="Kohlen W."/>
            <person name="Bisseling T."/>
            <person name="Smit S."/>
            <person name="Geurts R."/>
        </authorList>
    </citation>
    <scope>NUCLEOTIDE SEQUENCE [LARGE SCALE GENOMIC DNA]</scope>
    <source>
        <strain evidence="2">cv. RG33-2</strain>
    </source>
</reference>
<dbReference type="EMBL" id="JXTC01000314">
    <property type="protein sequence ID" value="PON66192.1"/>
    <property type="molecule type" value="Genomic_DNA"/>
</dbReference>
<organism evidence="1 2">
    <name type="scientific">Trema orientale</name>
    <name type="common">Charcoal tree</name>
    <name type="synonym">Celtis orientalis</name>
    <dbReference type="NCBI Taxonomy" id="63057"/>
    <lineage>
        <taxon>Eukaryota</taxon>
        <taxon>Viridiplantae</taxon>
        <taxon>Streptophyta</taxon>
        <taxon>Embryophyta</taxon>
        <taxon>Tracheophyta</taxon>
        <taxon>Spermatophyta</taxon>
        <taxon>Magnoliopsida</taxon>
        <taxon>eudicotyledons</taxon>
        <taxon>Gunneridae</taxon>
        <taxon>Pentapetalae</taxon>
        <taxon>rosids</taxon>
        <taxon>fabids</taxon>
        <taxon>Rosales</taxon>
        <taxon>Cannabaceae</taxon>
        <taxon>Trema</taxon>
    </lineage>
</organism>
<dbReference type="Proteomes" id="UP000237000">
    <property type="component" value="Unassembled WGS sequence"/>
</dbReference>
<proteinExistence type="predicted"/>
<name>A0A2P5CYR4_TREOI</name>
<dbReference type="AlphaFoldDB" id="A0A2P5CYR4"/>
<accession>A0A2P5CYR4</accession>
<keyword evidence="2" id="KW-1185">Reference proteome</keyword>